<dbReference type="Proteomes" id="UP000485880">
    <property type="component" value="Unassembled WGS sequence"/>
</dbReference>
<comment type="similarity">
    <text evidence="7">Belongs to the UvrC family.</text>
</comment>
<dbReference type="PROSITE" id="PS50165">
    <property type="entry name" value="UVRC"/>
    <property type="match status" value="1"/>
</dbReference>
<dbReference type="GO" id="GO:0003677">
    <property type="term" value="F:DNA binding"/>
    <property type="evidence" value="ECO:0007669"/>
    <property type="project" value="UniProtKB-UniRule"/>
</dbReference>
<dbReference type="SUPFAM" id="SSF82771">
    <property type="entry name" value="GIY-YIG endonuclease"/>
    <property type="match status" value="1"/>
</dbReference>
<feature type="compositionally biased region" description="Basic and acidic residues" evidence="8">
    <location>
        <begin position="510"/>
        <end position="526"/>
    </location>
</feature>
<gene>
    <name evidence="7 12" type="primary">uvrC</name>
    <name evidence="12" type="ORF">MPC4_240015</name>
</gene>
<dbReference type="InterPro" id="IPR001162">
    <property type="entry name" value="UvrC_RNase_H_dom"/>
</dbReference>
<protein>
    <recommendedName>
        <fullName evidence="7">UvrABC system protein C</fullName>
        <shortName evidence="7">Protein UvrC</shortName>
    </recommendedName>
    <alternativeName>
        <fullName evidence="7">Excinuclease ABC subunit C</fullName>
    </alternativeName>
</protein>
<dbReference type="FunFam" id="3.30.420.340:FF:000001">
    <property type="entry name" value="UvrABC system protein C"/>
    <property type="match status" value="1"/>
</dbReference>
<reference evidence="12 13" key="1">
    <citation type="submission" date="2019-05" db="EMBL/GenBank/DDBJ databases">
        <authorList>
            <person name="Farhan Ul Haque M."/>
        </authorList>
    </citation>
    <scope>NUCLEOTIDE SEQUENCE [LARGE SCALE GENOMIC DNA]</scope>
    <source>
        <strain evidence="12">2</strain>
    </source>
</reference>
<accession>A0A8B6M6I2</accession>
<dbReference type="PROSITE" id="PS50164">
    <property type="entry name" value="GIY_YIG"/>
    <property type="match status" value="1"/>
</dbReference>
<comment type="subunit">
    <text evidence="7">Interacts with UvrB in an incision complex.</text>
</comment>
<evidence type="ECO:0000256" key="5">
    <source>
        <dbReference type="ARBA" id="ARBA00023204"/>
    </source>
</evidence>
<feature type="region of interest" description="Disordered" evidence="8">
    <location>
        <begin position="1"/>
        <end position="24"/>
    </location>
</feature>
<sequence length="692" mass="76524">MAPTEKKFHAASSSTRADLPASAEPVDFPEAEDASIMGDFPDLDLAEADAAPASVRQGASVIRSFWRHAPLGPGVYRMIAADGEVLYVGKAKSVRRRIASYVRPFGHNNRIARMIALTASMVFVSTETETEALLLETNYIKQMKPRFNVLMRDDKSFPYILLTGDHPAPQITKHRGARLQKGDYFGPFASVWAVNRTMNALERAFLLRSCSDSFYENRTRPCLLYQIKRCSAPCTGEISHQDYCALVSEARDFLSGKSRAVRDLLAKEMADASDVMEFERAARLRDRIAALSTIQGAQGVNPKTVEEADVFAVVEQAGQFCIEAFFFRTFQNWGNRAYFPRADKSLTSAEVLDAFLAQFYADRPAPRLILISHEIEDCAVLADALSAKAGHRIEIARPQRGEKRELVDHAEQNAREALSRKLAETTSQEKLLAALAESFGLACKLRRVEIYDNSHIMGTNAVGAMVVAGAGGFMKAHYRTFNIRGEDLTPGDDYGMMREVLKRRFTRLAREQAAEHSENAPDEARPGADSGEDEEEEETFPQKPDLILIDGGQGQFDAARNILAELSVERVAIAAIAKGVDRNAGRETFFVAGKPPFRLSPRDPALYFVQRLRDEAHRFAIGTHRARRKKEFTKSPLDEIAGVGPARKRALLHAFGTAKAISRAGLSDLEKVAGINAATARLVYNFFHDGGG</sequence>
<dbReference type="PROSITE" id="PS50151">
    <property type="entry name" value="UVR"/>
    <property type="match status" value="1"/>
</dbReference>
<evidence type="ECO:0000259" key="9">
    <source>
        <dbReference type="PROSITE" id="PS50151"/>
    </source>
</evidence>
<dbReference type="GO" id="GO:0009380">
    <property type="term" value="C:excinuclease repair complex"/>
    <property type="evidence" value="ECO:0007669"/>
    <property type="project" value="InterPro"/>
</dbReference>
<dbReference type="Pfam" id="PF08459">
    <property type="entry name" value="UvrC_RNaseH_dom"/>
    <property type="match status" value="1"/>
</dbReference>
<feature type="domain" description="GIY-YIG" evidence="10">
    <location>
        <begin position="71"/>
        <end position="149"/>
    </location>
</feature>
<evidence type="ECO:0000256" key="2">
    <source>
        <dbReference type="ARBA" id="ARBA00022763"/>
    </source>
</evidence>
<dbReference type="InterPro" id="IPR035901">
    <property type="entry name" value="GIY-YIG_endonuc_sf"/>
</dbReference>
<dbReference type="InterPro" id="IPR047296">
    <property type="entry name" value="GIY-YIG_UvrC_Cho"/>
</dbReference>
<dbReference type="InterPro" id="IPR001943">
    <property type="entry name" value="UVR_dom"/>
</dbReference>
<keyword evidence="4 7" id="KW-0267">Excision nuclease</keyword>
<dbReference type="Gene3D" id="4.10.860.10">
    <property type="entry name" value="UVR domain"/>
    <property type="match status" value="1"/>
</dbReference>
<keyword evidence="6 7" id="KW-0742">SOS response</keyword>
<comment type="function">
    <text evidence="7">The UvrABC repair system catalyzes the recognition and processing of DNA lesions. UvrC both incises the 5' and 3' sides of the lesion. The N-terminal half is responsible for the 3' incision and the C-terminal half is responsible for the 5' incision.</text>
</comment>
<evidence type="ECO:0000313" key="12">
    <source>
        <dbReference type="EMBL" id="VTZ50436.1"/>
    </source>
</evidence>
<feature type="domain" description="UvrC family homology region profile" evidence="11">
    <location>
        <begin position="310"/>
        <end position="563"/>
    </location>
</feature>
<dbReference type="PANTHER" id="PTHR30562:SF1">
    <property type="entry name" value="UVRABC SYSTEM PROTEIN C"/>
    <property type="match status" value="1"/>
</dbReference>
<feature type="compositionally biased region" description="Acidic residues" evidence="8">
    <location>
        <begin position="530"/>
        <end position="539"/>
    </location>
</feature>
<dbReference type="InterPro" id="IPR000305">
    <property type="entry name" value="GIY-YIG_endonuc"/>
</dbReference>
<evidence type="ECO:0000256" key="3">
    <source>
        <dbReference type="ARBA" id="ARBA00022769"/>
    </source>
</evidence>
<feature type="domain" description="UVR" evidence="9">
    <location>
        <begin position="259"/>
        <end position="294"/>
    </location>
</feature>
<dbReference type="SUPFAM" id="SSF47781">
    <property type="entry name" value="RuvA domain 2-like"/>
    <property type="match status" value="1"/>
</dbReference>
<dbReference type="NCBIfam" id="NF001824">
    <property type="entry name" value="PRK00558.1-5"/>
    <property type="match status" value="1"/>
</dbReference>
<dbReference type="AlphaFoldDB" id="A0A8B6M6I2"/>
<dbReference type="Pfam" id="PF14520">
    <property type="entry name" value="HHH_5"/>
    <property type="match status" value="1"/>
</dbReference>
<dbReference type="HAMAP" id="MF_00203">
    <property type="entry name" value="UvrC"/>
    <property type="match status" value="1"/>
</dbReference>
<evidence type="ECO:0000256" key="4">
    <source>
        <dbReference type="ARBA" id="ARBA00022881"/>
    </source>
</evidence>
<dbReference type="SUPFAM" id="SSF46600">
    <property type="entry name" value="C-terminal UvrC-binding domain of UvrB"/>
    <property type="match status" value="1"/>
</dbReference>
<comment type="caution">
    <text evidence="12">The sequence shown here is derived from an EMBL/GenBank/DDBJ whole genome shotgun (WGS) entry which is preliminary data.</text>
</comment>
<keyword evidence="13" id="KW-1185">Reference proteome</keyword>
<proteinExistence type="inferred from homology"/>
<evidence type="ECO:0000256" key="7">
    <source>
        <dbReference type="HAMAP-Rule" id="MF_00203"/>
    </source>
</evidence>
<evidence type="ECO:0000256" key="8">
    <source>
        <dbReference type="SAM" id="MobiDB-lite"/>
    </source>
</evidence>
<dbReference type="InterPro" id="IPR038476">
    <property type="entry name" value="UvrC_RNase_H_dom_sf"/>
</dbReference>
<dbReference type="PANTHER" id="PTHR30562">
    <property type="entry name" value="UVRC/OXIDOREDUCTASE"/>
    <property type="match status" value="1"/>
</dbReference>
<name>A0A8B6M6I2_METTU</name>
<evidence type="ECO:0000256" key="1">
    <source>
        <dbReference type="ARBA" id="ARBA00022490"/>
    </source>
</evidence>
<dbReference type="RefSeq" id="WP_174512529.1">
    <property type="nucleotide sequence ID" value="NZ_CABFMQ020000081.1"/>
</dbReference>
<comment type="subcellular location">
    <subcellularLocation>
        <location evidence="7">Cytoplasm</location>
    </subcellularLocation>
</comment>
<dbReference type="Gene3D" id="3.40.1440.10">
    <property type="entry name" value="GIY-YIG endonuclease"/>
    <property type="match status" value="1"/>
</dbReference>
<dbReference type="GO" id="GO:0009381">
    <property type="term" value="F:excinuclease ABC activity"/>
    <property type="evidence" value="ECO:0007669"/>
    <property type="project" value="UniProtKB-UniRule"/>
</dbReference>
<dbReference type="GO" id="GO:0005737">
    <property type="term" value="C:cytoplasm"/>
    <property type="evidence" value="ECO:0007669"/>
    <property type="project" value="UniProtKB-SubCell"/>
</dbReference>
<evidence type="ECO:0000313" key="13">
    <source>
        <dbReference type="Proteomes" id="UP000485880"/>
    </source>
</evidence>
<dbReference type="Gene3D" id="1.10.150.20">
    <property type="entry name" value="5' to 3' exonuclease, C-terminal subdomain"/>
    <property type="match status" value="1"/>
</dbReference>
<dbReference type="SMART" id="SM00465">
    <property type="entry name" value="GIYc"/>
    <property type="match status" value="1"/>
</dbReference>
<dbReference type="InterPro" id="IPR036876">
    <property type="entry name" value="UVR_dom_sf"/>
</dbReference>
<keyword evidence="1 7" id="KW-0963">Cytoplasm</keyword>
<dbReference type="InterPro" id="IPR050066">
    <property type="entry name" value="UvrABC_protein_C"/>
</dbReference>
<organism evidence="12 13">
    <name type="scientific">Methylocella tundrae</name>
    <dbReference type="NCBI Taxonomy" id="227605"/>
    <lineage>
        <taxon>Bacteria</taxon>
        <taxon>Pseudomonadati</taxon>
        <taxon>Pseudomonadota</taxon>
        <taxon>Alphaproteobacteria</taxon>
        <taxon>Hyphomicrobiales</taxon>
        <taxon>Beijerinckiaceae</taxon>
        <taxon>Methylocella</taxon>
    </lineage>
</organism>
<dbReference type="Pfam" id="PF01541">
    <property type="entry name" value="GIY-YIG"/>
    <property type="match status" value="1"/>
</dbReference>
<evidence type="ECO:0000259" key="10">
    <source>
        <dbReference type="PROSITE" id="PS50164"/>
    </source>
</evidence>
<dbReference type="Pfam" id="PF22920">
    <property type="entry name" value="UvrC_RNaseH"/>
    <property type="match status" value="1"/>
</dbReference>
<dbReference type="InterPro" id="IPR004791">
    <property type="entry name" value="UvrC"/>
</dbReference>
<dbReference type="Pfam" id="PF02151">
    <property type="entry name" value="UVR"/>
    <property type="match status" value="1"/>
</dbReference>
<dbReference type="GO" id="GO:0006289">
    <property type="term" value="P:nucleotide-excision repair"/>
    <property type="evidence" value="ECO:0007669"/>
    <property type="project" value="UniProtKB-UniRule"/>
</dbReference>
<evidence type="ECO:0000256" key="6">
    <source>
        <dbReference type="ARBA" id="ARBA00023236"/>
    </source>
</evidence>
<dbReference type="Gene3D" id="3.30.420.340">
    <property type="entry name" value="UvrC, RNAse H endonuclease domain"/>
    <property type="match status" value="1"/>
</dbReference>
<feature type="region of interest" description="Disordered" evidence="8">
    <location>
        <begin position="510"/>
        <end position="542"/>
    </location>
</feature>
<dbReference type="InterPro" id="IPR010994">
    <property type="entry name" value="RuvA_2-like"/>
</dbReference>
<keyword evidence="2 7" id="KW-0227">DNA damage</keyword>
<dbReference type="CDD" id="cd10434">
    <property type="entry name" value="GIY-YIG_UvrC_Cho"/>
    <property type="match status" value="1"/>
</dbReference>
<dbReference type="GO" id="GO:0009432">
    <property type="term" value="P:SOS response"/>
    <property type="evidence" value="ECO:0007669"/>
    <property type="project" value="UniProtKB-UniRule"/>
</dbReference>
<keyword evidence="5 7" id="KW-0234">DNA repair</keyword>
<evidence type="ECO:0000259" key="11">
    <source>
        <dbReference type="PROSITE" id="PS50165"/>
    </source>
</evidence>
<dbReference type="FunFam" id="3.40.1440.10:FF:000001">
    <property type="entry name" value="UvrABC system protein C"/>
    <property type="match status" value="1"/>
</dbReference>
<dbReference type="NCBIfam" id="TIGR00194">
    <property type="entry name" value="uvrC"/>
    <property type="match status" value="1"/>
</dbReference>
<dbReference type="EMBL" id="CABFMQ020000081">
    <property type="protein sequence ID" value="VTZ50436.1"/>
    <property type="molecule type" value="Genomic_DNA"/>
</dbReference>
<keyword evidence="3 7" id="KW-0228">DNA excision</keyword>